<comment type="caution">
    <text evidence="1">The sequence shown here is derived from an EMBL/GenBank/DDBJ whole genome shotgun (WGS) entry which is preliminary data.</text>
</comment>
<protein>
    <submittedName>
        <fullName evidence="1">Uncharacterized protein</fullName>
    </submittedName>
</protein>
<organism evidence="1 2">
    <name type="scientific">Malus domestica</name>
    <name type="common">Apple</name>
    <name type="synonym">Pyrus malus</name>
    <dbReference type="NCBI Taxonomy" id="3750"/>
    <lineage>
        <taxon>Eukaryota</taxon>
        <taxon>Viridiplantae</taxon>
        <taxon>Streptophyta</taxon>
        <taxon>Embryophyta</taxon>
        <taxon>Tracheophyta</taxon>
        <taxon>Spermatophyta</taxon>
        <taxon>Magnoliopsida</taxon>
        <taxon>eudicotyledons</taxon>
        <taxon>Gunneridae</taxon>
        <taxon>Pentapetalae</taxon>
        <taxon>rosids</taxon>
        <taxon>fabids</taxon>
        <taxon>Rosales</taxon>
        <taxon>Rosaceae</taxon>
        <taxon>Amygdaloideae</taxon>
        <taxon>Maleae</taxon>
        <taxon>Malus</taxon>
    </lineage>
</organism>
<gene>
    <name evidence="1" type="ORF">DVH24_027033</name>
</gene>
<dbReference type="AlphaFoldDB" id="A0A498IPJ9"/>
<evidence type="ECO:0000313" key="1">
    <source>
        <dbReference type="EMBL" id="RXH84134.1"/>
    </source>
</evidence>
<keyword evidence="2" id="KW-1185">Reference proteome</keyword>
<proteinExistence type="predicted"/>
<dbReference type="EMBL" id="RDQH01000337">
    <property type="protein sequence ID" value="RXH84134.1"/>
    <property type="molecule type" value="Genomic_DNA"/>
</dbReference>
<accession>A0A498IPJ9</accession>
<sequence>MISYLVIKYVVKGMLFAQRMNITRALTVTRSANCAPLTVHVILKPMKCSMRTGLHTPLPSRDVAVVVVLTEAHSSAAARI</sequence>
<name>A0A498IPJ9_MALDO</name>
<evidence type="ECO:0000313" key="2">
    <source>
        <dbReference type="Proteomes" id="UP000290289"/>
    </source>
</evidence>
<dbReference type="Proteomes" id="UP000290289">
    <property type="component" value="Chromosome 11"/>
</dbReference>
<reference evidence="1 2" key="1">
    <citation type="submission" date="2018-10" db="EMBL/GenBank/DDBJ databases">
        <title>A high-quality apple genome assembly.</title>
        <authorList>
            <person name="Hu J."/>
        </authorList>
    </citation>
    <scope>NUCLEOTIDE SEQUENCE [LARGE SCALE GENOMIC DNA]</scope>
    <source>
        <strain evidence="2">cv. HFTH1</strain>
        <tissue evidence="1">Young leaf</tissue>
    </source>
</reference>